<dbReference type="STRING" id="264697.ABE28_005880"/>
<organism evidence="1 2">
    <name type="scientific">Peribacillus muralis</name>
    <dbReference type="NCBI Taxonomy" id="264697"/>
    <lineage>
        <taxon>Bacteria</taxon>
        <taxon>Bacillati</taxon>
        <taxon>Bacillota</taxon>
        <taxon>Bacilli</taxon>
        <taxon>Bacillales</taxon>
        <taxon>Bacillaceae</taxon>
        <taxon>Peribacillus</taxon>
    </lineage>
</organism>
<evidence type="ECO:0000313" key="1">
    <source>
        <dbReference type="EMBL" id="AOH53872.1"/>
    </source>
</evidence>
<sequence length="135" mass="14988">MFSRISKVKSILSDTVSFCSTMQIGDTSYIDGNALALAVQKKSETFGSIDIQFKDYNVFKRPIYLPRLYEPVYSSFSNPNPFIRVGNINIIGISSSSVVGVGNVGHIRMESRVKHIRQVPKKVEGQSIEVSPNNT</sequence>
<evidence type="ECO:0000313" key="2">
    <source>
        <dbReference type="Proteomes" id="UP000077926"/>
    </source>
</evidence>
<dbReference type="OrthoDB" id="2599887at2"/>
<dbReference type="KEGG" id="bmur:ABE28_005880"/>
<dbReference type="InterPro" id="IPR024496">
    <property type="entry name" value="Spore_germ_GerPE"/>
</dbReference>
<name>A0A1B3XL26_9BACI</name>
<proteinExistence type="predicted"/>
<keyword evidence="2" id="KW-1185">Reference proteome</keyword>
<dbReference type="Pfam" id="PF10970">
    <property type="entry name" value="GerPE"/>
    <property type="match status" value="1"/>
</dbReference>
<dbReference type="AlphaFoldDB" id="A0A1B3XL26"/>
<protein>
    <submittedName>
        <fullName evidence="1">Uncharacterized protein</fullName>
    </submittedName>
</protein>
<gene>
    <name evidence="1" type="ORF">ABE28_005880</name>
</gene>
<dbReference type="EMBL" id="CP017080">
    <property type="protein sequence ID" value="AOH53872.1"/>
    <property type="molecule type" value="Genomic_DNA"/>
</dbReference>
<dbReference type="RefSeq" id="WP_064466623.1">
    <property type="nucleotide sequence ID" value="NZ_CP017080.1"/>
</dbReference>
<dbReference type="Proteomes" id="UP000077926">
    <property type="component" value="Chromosome"/>
</dbReference>
<accession>A0A1B3XL26</accession>
<reference evidence="1 2" key="1">
    <citation type="submission" date="2016-08" db="EMBL/GenBank/DDBJ databases">
        <title>Complete genome sequence of Bacillus muralis G25-68, a strain with toxicity to nematodes.</title>
        <authorList>
            <person name="Zheng Z."/>
        </authorList>
    </citation>
    <scope>NUCLEOTIDE SEQUENCE [LARGE SCALE GENOMIC DNA]</scope>
    <source>
        <strain evidence="1 2">G25-68</strain>
    </source>
</reference>